<organism evidence="2 3">
    <name type="scientific">Erythranthe guttata</name>
    <name type="common">Yellow monkey flower</name>
    <name type="synonym">Mimulus guttatus</name>
    <dbReference type="NCBI Taxonomy" id="4155"/>
    <lineage>
        <taxon>Eukaryota</taxon>
        <taxon>Viridiplantae</taxon>
        <taxon>Streptophyta</taxon>
        <taxon>Embryophyta</taxon>
        <taxon>Tracheophyta</taxon>
        <taxon>Spermatophyta</taxon>
        <taxon>Magnoliopsida</taxon>
        <taxon>eudicotyledons</taxon>
        <taxon>Gunneridae</taxon>
        <taxon>Pentapetalae</taxon>
        <taxon>asterids</taxon>
        <taxon>lamiids</taxon>
        <taxon>Lamiales</taxon>
        <taxon>Phrymaceae</taxon>
        <taxon>Erythranthe</taxon>
    </lineage>
</organism>
<gene>
    <name evidence="2" type="ORF">MIMGU_mgv1a016633mg</name>
</gene>
<name>A0A022RB83_ERYGU</name>
<keyword evidence="3" id="KW-1185">Reference proteome</keyword>
<feature type="compositionally biased region" description="Polar residues" evidence="1">
    <location>
        <begin position="1"/>
        <end position="32"/>
    </location>
</feature>
<sequence length="113" mass="12155">MEYFIPQNQETIPPSLTTDEVNPSAQKTTSESNKTEAPGTSTDTGNPSAQKTTSESTEAPGLTDSPPAETPVPILSTFIKVPVEALGNFDKGRADCWVELLKHASIIRHPQPH</sequence>
<dbReference type="AlphaFoldDB" id="A0A022RB83"/>
<protein>
    <submittedName>
        <fullName evidence="2">Uncharacterized protein</fullName>
    </submittedName>
</protein>
<feature type="region of interest" description="Disordered" evidence="1">
    <location>
        <begin position="1"/>
        <end position="72"/>
    </location>
</feature>
<evidence type="ECO:0000313" key="3">
    <source>
        <dbReference type="Proteomes" id="UP000030748"/>
    </source>
</evidence>
<dbReference type="Proteomes" id="UP000030748">
    <property type="component" value="Unassembled WGS sequence"/>
</dbReference>
<accession>A0A022RB83</accession>
<proteinExistence type="predicted"/>
<evidence type="ECO:0000256" key="1">
    <source>
        <dbReference type="SAM" id="MobiDB-lite"/>
    </source>
</evidence>
<reference evidence="2 3" key="1">
    <citation type="journal article" date="2013" name="Proc. Natl. Acad. Sci. U.S.A.">
        <title>Fine-scale variation in meiotic recombination in Mimulus inferred from population shotgun sequencing.</title>
        <authorList>
            <person name="Hellsten U."/>
            <person name="Wright K.M."/>
            <person name="Jenkins J."/>
            <person name="Shu S."/>
            <person name="Yuan Y."/>
            <person name="Wessler S.R."/>
            <person name="Schmutz J."/>
            <person name="Willis J.H."/>
            <person name="Rokhsar D.S."/>
        </authorList>
    </citation>
    <scope>NUCLEOTIDE SEQUENCE [LARGE SCALE GENOMIC DNA]</scope>
    <source>
        <strain evidence="3">cv. DUN x IM62</strain>
    </source>
</reference>
<dbReference type="EMBL" id="KI630517">
    <property type="protein sequence ID" value="EYU37506.1"/>
    <property type="molecule type" value="Genomic_DNA"/>
</dbReference>
<feature type="compositionally biased region" description="Polar residues" evidence="1">
    <location>
        <begin position="38"/>
        <end position="57"/>
    </location>
</feature>
<evidence type="ECO:0000313" key="2">
    <source>
        <dbReference type="EMBL" id="EYU37506.1"/>
    </source>
</evidence>